<organism evidence="3 4">
    <name type="scientific">Cellulomonas bogoriensis 69B4 = DSM 16987</name>
    <dbReference type="NCBI Taxonomy" id="1386082"/>
    <lineage>
        <taxon>Bacteria</taxon>
        <taxon>Bacillati</taxon>
        <taxon>Actinomycetota</taxon>
        <taxon>Actinomycetes</taxon>
        <taxon>Micrococcales</taxon>
        <taxon>Cellulomonadaceae</taxon>
        <taxon>Cellulomonas</taxon>
    </lineage>
</organism>
<dbReference type="OrthoDB" id="128089at2"/>
<proteinExistence type="predicted"/>
<comment type="caution">
    <text evidence="3">The sequence shown here is derived from an EMBL/GenBank/DDBJ whole genome shotgun (WGS) entry which is preliminary data.</text>
</comment>
<feature type="domain" description="DUF4143" evidence="2">
    <location>
        <begin position="199"/>
        <end position="362"/>
    </location>
</feature>
<dbReference type="Pfam" id="PF13635">
    <property type="entry name" value="DUF4143"/>
    <property type="match status" value="1"/>
</dbReference>
<evidence type="ECO:0000259" key="1">
    <source>
        <dbReference type="Pfam" id="PF13173"/>
    </source>
</evidence>
<dbReference type="PANTHER" id="PTHR43566">
    <property type="entry name" value="CONSERVED PROTEIN"/>
    <property type="match status" value="1"/>
</dbReference>
<dbReference type="InterPro" id="IPR027417">
    <property type="entry name" value="P-loop_NTPase"/>
</dbReference>
<dbReference type="AlphaFoldDB" id="A0A0A0C0P6"/>
<dbReference type="Pfam" id="PF13173">
    <property type="entry name" value="AAA_14"/>
    <property type="match status" value="1"/>
</dbReference>
<protein>
    <submittedName>
        <fullName evidence="3">ATPase AAA</fullName>
    </submittedName>
</protein>
<sequence>MAHRYLPRLVDTQLRRALKSAGAVLLEGPKACGKTSTAREQAASLVRLDASPQLRAAGAADPNLLLDGAPPRLIDEWQLVPGVWNAVRYQVDERQADGQFILTGSATPADDLTRHTGAGRFARIRMSPMSLAEAGASDGAVSLEGLFDGDAASSVGSTLELMDVAELMCRGGWPANLQRDLDSALAANRDYLATIAAADIVTVDGVRRDPRKVTDLIYALARNNGTYVTDKTLRADVAARGQTLATRTLHSYTDALHRLWITAEQAAWGQHLRSGAQLRKAPKRHLVDPSLAIAALGASPRALVGDPEAFGQHFESLVFRDLSIYAQAVGATVHGYQESSGAELDAVVVRDDQWIGIEVKLSARPDVVDAAAAGLLTIAGRMRRPPAALAVVTATGPSYRRPDGVHVISVLTLGP</sequence>
<dbReference type="EMBL" id="AXCZ01000026">
    <property type="protein sequence ID" value="KGM13746.1"/>
    <property type="molecule type" value="Genomic_DNA"/>
</dbReference>
<dbReference type="Proteomes" id="UP000054314">
    <property type="component" value="Unassembled WGS sequence"/>
</dbReference>
<dbReference type="SUPFAM" id="SSF52540">
    <property type="entry name" value="P-loop containing nucleoside triphosphate hydrolases"/>
    <property type="match status" value="1"/>
</dbReference>
<name>A0A0A0C0P6_9CELL</name>
<dbReference type="PANTHER" id="PTHR43566:SF2">
    <property type="entry name" value="DUF4143 DOMAIN-CONTAINING PROTEIN"/>
    <property type="match status" value="1"/>
</dbReference>
<gene>
    <name evidence="3" type="ORF">N869_10455</name>
</gene>
<accession>A0A0A0C0P6</accession>
<keyword evidence="4" id="KW-1185">Reference proteome</keyword>
<evidence type="ECO:0000259" key="2">
    <source>
        <dbReference type="Pfam" id="PF13635"/>
    </source>
</evidence>
<evidence type="ECO:0000313" key="3">
    <source>
        <dbReference type="EMBL" id="KGM13746.1"/>
    </source>
</evidence>
<dbReference type="InterPro" id="IPR025420">
    <property type="entry name" value="DUF4143"/>
</dbReference>
<feature type="domain" description="AAA" evidence="1">
    <location>
        <begin position="23"/>
        <end position="133"/>
    </location>
</feature>
<evidence type="ECO:0000313" key="4">
    <source>
        <dbReference type="Proteomes" id="UP000054314"/>
    </source>
</evidence>
<dbReference type="InterPro" id="IPR041682">
    <property type="entry name" value="AAA_14"/>
</dbReference>
<reference evidence="3 4" key="1">
    <citation type="submission" date="2013-08" db="EMBL/GenBank/DDBJ databases">
        <title>Genome sequencing of Cellulomonas bogoriensis 69B4.</title>
        <authorList>
            <person name="Chen F."/>
            <person name="Li Y."/>
            <person name="Wang G."/>
        </authorList>
    </citation>
    <scope>NUCLEOTIDE SEQUENCE [LARGE SCALE GENOMIC DNA]</scope>
    <source>
        <strain evidence="3 4">69B4</strain>
    </source>
</reference>